<reference evidence="1 2" key="1">
    <citation type="submission" date="2016-10" db="EMBL/GenBank/DDBJ databases">
        <authorList>
            <person name="de Groot N.N."/>
        </authorList>
    </citation>
    <scope>NUCLEOTIDE SEQUENCE [LARGE SCALE GENOMIC DNA]</scope>
    <source>
        <strain evidence="1 2">DSM 13305</strain>
    </source>
</reference>
<name>A0A1H8R7K6_9FIRM</name>
<dbReference type="AlphaFoldDB" id="A0A1H8R7K6"/>
<dbReference type="EMBL" id="FODY01000003">
    <property type="protein sequence ID" value="SEO62108.1"/>
    <property type="molecule type" value="Genomic_DNA"/>
</dbReference>
<gene>
    <name evidence="1" type="ORF">SAMN04490178_103184</name>
</gene>
<protein>
    <recommendedName>
        <fullName evidence="3">Thioredoxin domain-containing protein</fullName>
    </recommendedName>
</protein>
<evidence type="ECO:0000313" key="2">
    <source>
        <dbReference type="Proteomes" id="UP000198847"/>
    </source>
</evidence>
<dbReference type="SUPFAM" id="SSF52833">
    <property type="entry name" value="Thioredoxin-like"/>
    <property type="match status" value="1"/>
</dbReference>
<dbReference type="Proteomes" id="UP000198847">
    <property type="component" value="Unassembled WGS sequence"/>
</dbReference>
<evidence type="ECO:0008006" key="3">
    <source>
        <dbReference type="Google" id="ProtNLM"/>
    </source>
</evidence>
<accession>A0A1H8R7K6</accession>
<organism evidence="1 2">
    <name type="scientific">Propionispora vibrioides</name>
    <dbReference type="NCBI Taxonomy" id="112903"/>
    <lineage>
        <taxon>Bacteria</taxon>
        <taxon>Bacillati</taxon>
        <taxon>Bacillota</taxon>
        <taxon>Negativicutes</taxon>
        <taxon>Selenomonadales</taxon>
        <taxon>Sporomusaceae</taxon>
        <taxon>Propionispora</taxon>
    </lineage>
</organism>
<evidence type="ECO:0000313" key="1">
    <source>
        <dbReference type="EMBL" id="SEO62108.1"/>
    </source>
</evidence>
<dbReference type="OrthoDB" id="1682484at2"/>
<dbReference type="Gene3D" id="3.40.30.10">
    <property type="entry name" value="Glutaredoxin"/>
    <property type="match status" value="1"/>
</dbReference>
<dbReference type="InterPro" id="IPR036249">
    <property type="entry name" value="Thioredoxin-like_sf"/>
</dbReference>
<sequence>MLNIKILGSQCAVSDYYQEVVEKTAQELGLAYRIEKIEAEDILQREYNVYVGCLIGYCPGCNHAPRDSVSDRYTPALVLNGKLVLHSRFPDESEFRKLLAEFS</sequence>
<proteinExistence type="predicted"/>
<keyword evidence="2" id="KW-1185">Reference proteome</keyword>
<dbReference type="RefSeq" id="WP_091744153.1">
    <property type="nucleotide sequence ID" value="NZ_FODY01000003.1"/>
</dbReference>